<dbReference type="InterPro" id="IPR019734">
    <property type="entry name" value="TPR_rpt"/>
</dbReference>
<name>A0A841RCM8_9SPIO</name>
<keyword evidence="5" id="KW-1185">Reference proteome</keyword>
<dbReference type="PROSITE" id="PS50005">
    <property type="entry name" value="TPR"/>
    <property type="match status" value="1"/>
</dbReference>
<evidence type="ECO:0000313" key="4">
    <source>
        <dbReference type="EMBL" id="MBB6481745.1"/>
    </source>
</evidence>
<dbReference type="AlphaFoldDB" id="A0A841RCM8"/>
<accession>A0A841RCM8</accession>
<dbReference type="Pfam" id="PF00515">
    <property type="entry name" value="TPR_1"/>
    <property type="match status" value="1"/>
</dbReference>
<evidence type="ECO:0000313" key="5">
    <source>
        <dbReference type="Proteomes" id="UP000587760"/>
    </source>
</evidence>
<reference evidence="4 5" key="1">
    <citation type="submission" date="2020-08" db="EMBL/GenBank/DDBJ databases">
        <title>Genomic Encyclopedia of Type Strains, Phase IV (KMG-IV): sequencing the most valuable type-strain genomes for metagenomic binning, comparative biology and taxonomic classification.</title>
        <authorList>
            <person name="Goeker M."/>
        </authorList>
    </citation>
    <scope>NUCLEOTIDE SEQUENCE [LARGE SCALE GENOMIC DNA]</scope>
    <source>
        <strain evidence="4 5">DSM 2461</strain>
    </source>
</reference>
<dbReference type="Gene3D" id="2.120.10.30">
    <property type="entry name" value="TolB, C-terminal domain"/>
    <property type="match status" value="1"/>
</dbReference>
<dbReference type="SMART" id="SM00028">
    <property type="entry name" value="TPR"/>
    <property type="match status" value="2"/>
</dbReference>
<dbReference type="PROSITE" id="PS50293">
    <property type="entry name" value="TPR_REGION"/>
    <property type="match status" value="1"/>
</dbReference>
<dbReference type="RefSeq" id="WP_184747977.1">
    <property type="nucleotide sequence ID" value="NZ_JACHGJ010000007.1"/>
</dbReference>
<feature type="repeat" description="TPR" evidence="1">
    <location>
        <begin position="968"/>
        <end position="1001"/>
    </location>
</feature>
<keyword evidence="1" id="KW-0802">TPR repeat</keyword>
<comment type="caution">
    <text evidence="4">The sequence shown here is derived from an EMBL/GenBank/DDBJ whole genome shotgun (WGS) entry which is preliminary data.</text>
</comment>
<dbReference type="SUPFAM" id="SSF101898">
    <property type="entry name" value="NHL repeat"/>
    <property type="match status" value="1"/>
</dbReference>
<protein>
    <submittedName>
        <fullName evidence="4">Tetratricopeptide (TPR) repeat protein</fullName>
    </submittedName>
</protein>
<dbReference type="Proteomes" id="UP000587760">
    <property type="component" value="Unassembled WGS sequence"/>
</dbReference>
<keyword evidence="3" id="KW-0732">Signal</keyword>
<organism evidence="4 5">
    <name type="scientific">Spirochaeta isovalerica</name>
    <dbReference type="NCBI Taxonomy" id="150"/>
    <lineage>
        <taxon>Bacteria</taxon>
        <taxon>Pseudomonadati</taxon>
        <taxon>Spirochaetota</taxon>
        <taxon>Spirochaetia</taxon>
        <taxon>Spirochaetales</taxon>
        <taxon>Spirochaetaceae</taxon>
        <taxon>Spirochaeta</taxon>
    </lineage>
</organism>
<dbReference type="EMBL" id="JACHGJ010000007">
    <property type="protein sequence ID" value="MBB6481745.1"/>
    <property type="molecule type" value="Genomic_DNA"/>
</dbReference>
<evidence type="ECO:0000256" key="1">
    <source>
        <dbReference type="PROSITE-ProRule" id="PRU00339"/>
    </source>
</evidence>
<dbReference type="InterPro" id="IPR011990">
    <property type="entry name" value="TPR-like_helical_dom_sf"/>
</dbReference>
<evidence type="ECO:0000256" key="3">
    <source>
        <dbReference type="SAM" id="SignalP"/>
    </source>
</evidence>
<gene>
    <name evidence="4" type="ORF">HNR50_003425</name>
</gene>
<feature type="signal peptide" evidence="3">
    <location>
        <begin position="1"/>
        <end position="20"/>
    </location>
</feature>
<proteinExistence type="predicted"/>
<dbReference type="SUPFAM" id="SSF48452">
    <property type="entry name" value="TPR-like"/>
    <property type="match status" value="1"/>
</dbReference>
<sequence length="1065" mass="118294">MRLPAAILLLSAFLSSSLSAETIGLSISVISPDTGENRSRLESVLIRAASGASRRYGEYFDVEIKEQGKRSYDYDISFTAVMEGETPVLAMLFTPEKGGSPLNQSVMGDLDDNSPAYISELIFRMWAQTNPAGITSHAPEPVFLEEVPSLFLVESAIPDFSGYNTASAVAVRENGNLVLAMGALCYETDSNFNPLVQLAGDLYSPSSALFFFGTGVTPGGSVFLKPTNGRDIYKIVEGAPRTMKIRTGIDVTGPMAVLPNGTAVLYHTMSRKFVRIEGNRRSDLDIPLGPYTYVYAMAPGPEGNLWIHDNVEQRFKIFTDTGNFISSIMPVGTGDDVLTPMSMAVLDDGALILYSNSALYKFDSEGVLQWKKTGYHFREEESFPMSPVNLAVDQERGFIYMADYAANRILKFYDPALDRGGNDSVGETRRLLELNRRIDEDPYGEEPIRRKALYYRDREDWVLARYWLEELININPFDSEASSMLDEIEIRGLLRQASELEAETLKTARTIGPESARDLYSRTVRLYEKIISLDSSMGEASERMNRFKEAYNREAADIPGREEKPLTIAGLSVKGIFPALIHYYRENPVGTVRVKNDLDRDVSNIRALLNLKEYIDFPAESDPVPLLKPGEEITLDLKILLNEKAFNLREDLPLQFQVTLQYDLEGSARATGKTGNTTLYRRTALTWDNTAKLAAFIMPNESVVSTFSHRVLADSGKVPGLPPKMVKAARICDALGTYGIAYIEDPESPFSQQFEEEGVIDTVRYPRTTLQIRSGDCDDSTALLASMLESSGIATAIMTSPGHVFMAFDTEEPAGNRWMYENTGREILIEGGTIWIPLESTYLQDGFNASWAKASEIISRYSRNEIGFLTVAGQRSVFPPLPLGESSIMVVEPGNREIDPLNSETLAGLTASLYEENASKLKGEAAGASGRREHQLSNRLAVLHARFENWREAENIFQSLIKGETAYLSPYVNLGNLYYSRGEYGKALEIFQEALAINGNSLMVNLALAKTYYRLGDRAGTARYYRLVKNQSEPLSEEYAYLGESGSTTRAGADDEPPLLWMTEE</sequence>
<feature type="chain" id="PRO_5032896515" evidence="3">
    <location>
        <begin position="21"/>
        <end position="1065"/>
    </location>
</feature>
<dbReference type="InterPro" id="IPR011042">
    <property type="entry name" value="6-blade_b-propeller_TolB-like"/>
</dbReference>
<dbReference type="Gene3D" id="1.25.40.10">
    <property type="entry name" value="Tetratricopeptide repeat domain"/>
    <property type="match status" value="1"/>
</dbReference>
<feature type="region of interest" description="Disordered" evidence="2">
    <location>
        <begin position="1046"/>
        <end position="1065"/>
    </location>
</feature>
<evidence type="ECO:0000256" key="2">
    <source>
        <dbReference type="SAM" id="MobiDB-lite"/>
    </source>
</evidence>